<sequence length="132" mass="14683">MKVRLASPCSKNFRSADLFSMSYSASSSLSWQLSFLSLLSILCCRFVLSTLSHQIICFRFSSCSFATASIDFDKCQTRQDAMVSHLQLLSLFFFCIDFDSQMSVQLDIDVDLDVLSPSPHSPKIADLADLSG</sequence>
<protein>
    <submittedName>
        <fullName evidence="1">Uncharacterized protein</fullName>
    </submittedName>
</protein>
<dbReference type="EMBL" id="MU155138">
    <property type="protein sequence ID" value="KAF9485062.1"/>
    <property type="molecule type" value="Genomic_DNA"/>
</dbReference>
<name>A0A9P6CZC3_9AGAR</name>
<proteinExistence type="predicted"/>
<reference evidence="1" key="1">
    <citation type="submission" date="2020-11" db="EMBL/GenBank/DDBJ databases">
        <authorList>
            <consortium name="DOE Joint Genome Institute"/>
            <person name="Ahrendt S."/>
            <person name="Riley R."/>
            <person name="Andreopoulos W."/>
            <person name="Labutti K."/>
            <person name="Pangilinan J."/>
            <person name="Ruiz-Duenas F.J."/>
            <person name="Barrasa J.M."/>
            <person name="Sanchez-Garcia M."/>
            <person name="Camarero S."/>
            <person name="Miyauchi S."/>
            <person name="Serrano A."/>
            <person name="Linde D."/>
            <person name="Babiker R."/>
            <person name="Drula E."/>
            <person name="Ayuso-Fernandez I."/>
            <person name="Pacheco R."/>
            <person name="Padilla G."/>
            <person name="Ferreira P."/>
            <person name="Barriuso J."/>
            <person name="Kellner H."/>
            <person name="Castanera R."/>
            <person name="Alfaro M."/>
            <person name="Ramirez L."/>
            <person name="Pisabarro A.G."/>
            <person name="Kuo A."/>
            <person name="Tritt A."/>
            <person name="Lipzen A."/>
            <person name="He G."/>
            <person name="Yan M."/>
            <person name="Ng V."/>
            <person name="Cullen D."/>
            <person name="Martin F."/>
            <person name="Rosso M.-N."/>
            <person name="Henrissat B."/>
            <person name="Hibbett D."/>
            <person name="Martinez A.T."/>
            <person name="Grigoriev I.V."/>
        </authorList>
    </citation>
    <scope>NUCLEOTIDE SEQUENCE</scope>
    <source>
        <strain evidence="1">CIRM-BRFM 674</strain>
    </source>
</reference>
<organism evidence="1 2">
    <name type="scientific">Pholiota conissans</name>
    <dbReference type="NCBI Taxonomy" id="109636"/>
    <lineage>
        <taxon>Eukaryota</taxon>
        <taxon>Fungi</taxon>
        <taxon>Dikarya</taxon>
        <taxon>Basidiomycota</taxon>
        <taxon>Agaricomycotina</taxon>
        <taxon>Agaricomycetes</taxon>
        <taxon>Agaricomycetidae</taxon>
        <taxon>Agaricales</taxon>
        <taxon>Agaricineae</taxon>
        <taxon>Strophariaceae</taxon>
        <taxon>Pholiota</taxon>
    </lineage>
</organism>
<evidence type="ECO:0000313" key="1">
    <source>
        <dbReference type="EMBL" id="KAF9485062.1"/>
    </source>
</evidence>
<gene>
    <name evidence="1" type="ORF">BDN70DRAFT_706985</name>
</gene>
<keyword evidence="2" id="KW-1185">Reference proteome</keyword>
<dbReference type="Proteomes" id="UP000807469">
    <property type="component" value="Unassembled WGS sequence"/>
</dbReference>
<comment type="caution">
    <text evidence="1">The sequence shown here is derived from an EMBL/GenBank/DDBJ whole genome shotgun (WGS) entry which is preliminary data.</text>
</comment>
<evidence type="ECO:0000313" key="2">
    <source>
        <dbReference type="Proteomes" id="UP000807469"/>
    </source>
</evidence>
<accession>A0A9P6CZC3</accession>
<dbReference type="AlphaFoldDB" id="A0A9P6CZC3"/>